<proteinExistence type="predicted"/>
<evidence type="ECO:0000313" key="6">
    <source>
        <dbReference type="EMBL" id="KMQ91703.1"/>
    </source>
</evidence>
<feature type="coiled-coil region" evidence="2">
    <location>
        <begin position="193"/>
        <end position="227"/>
    </location>
</feature>
<feature type="compositionally biased region" description="Basic residues" evidence="3">
    <location>
        <begin position="75"/>
        <end position="86"/>
    </location>
</feature>
<dbReference type="InterPro" id="IPR036875">
    <property type="entry name" value="Znf_CCHC_sf"/>
</dbReference>
<dbReference type="PANTHER" id="PTHR19446">
    <property type="entry name" value="REVERSE TRANSCRIPTASES"/>
    <property type="match status" value="1"/>
</dbReference>
<keyword evidence="2" id="KW-0175">Coiled coil</keyword>
<comment type="caution">
    <text evidence="6">The sequence shown here is derived from an EMBL/GenBank/DDBJ whole genome shotgun (WGS) entry which is preliminary data.</text>
</comment>
<feature type="compositionally biased region" description="Basic and acidic residues" evidence="3">
    <location>
        <begin position="314"/>
        <end position="323"/>
    </location>
</feature>
<dbReference type="InterPro" id="IPR036691">
    <property type="entry name" value="Endo/exonu/phosph_ase_sf"/>
</dbReference>
<feature type="compositionally biased region" description="Basic and acidic residues" evidence="3">
    <location>
        <begin position="367"/>
        <end position="376"/>
    </location>
</feature>
<dbReference type="InterPro" id="IPR000477">
    <property type="entry name" value="RT_dom"/>
</dbReference>
<feature type="region of interest" description="Disordered" evidence="3">
    <location>
        <begin position="1"/>
        <end position="107"/>
    </location>
</feature>
<dbReference type="Pfam" id="PF00078">
    <property type="entry name" value="RVT_1"/>
    <property type="match status" value="1"/>
</dbReference>
<accession>A0A0J7KMU1</accession>
<dbReference type="PROSITE" id="PS50158">
    <property type="entry name" value="ZF_CCHC"/>
    <property type="match status" value="1"/>
</dbReference>
<keyword evidence="6" id="KW-0808">Transferase</keyword>
<organism evidence="6 7">
    <name type="scientific">Lasius niger</name>
    <name type="common">Black garden ant</name>
    <dbReference type="NCBI Taxonomy" id="67767"/>
    <lineage>
        <taxon>Eukaryota</taxon>
        <taxon>Metazoa</taxon>
        <taxon>Ecdysozoa</taxon>
        <taxon>Arthropoda</taxon>
        <taxon>Hexapoda</taxon>
        <taxon>Insecta</taxon>
        <taxon>Pterygota</taxon>
        <taxon>Neoptera</taxon>
        <taxon>Endopterygota</taxon>
        <taxon>Hymenoptera</taxon>
        <taxon>Apocrita</taxon>
        <taxon>Aculeata</taxon>
        <taxon>Formicoidea</taxon>
        <taxon>Formicidae</taxon>
        <taxon>Formicinae</taxon>
        <taxon>Lasius</taxon>
        <taxon>Lasius</taxon>
    </lineage>
</organism>
<feature type="region of interest" description="Disordered" evidence="3">
    <location>
        <begin position="237"/>
        <end position="437"/>
    </location>
</feature>
<evidence type="ECO:0000256" key="3">
    <source>
        <dbReference type="SAM" id="MobiDB-lite"/>
    </source>
</evidence>
<dbReference type="SMART" id="SM00343">
    <property type="entry name" value="ZnF_C2HC"/>
    <property type="match status" value="3"/>
</dbReference>
<keyword evidence="1" id="KW-0862">Zinc</keyword>
<gene>
    <name evidence="6" type="ORF">RF55_8390</name>
</gene>
<dbReference type="Gene3D" id="3.60.10.10">
    <property type="entry name" value="Endonuclease/exonuclease/phosphatase"/>
    <property type="match status" value="1"/>
</dbReference>
<evidence type="ECO:0000313" key="7">
    <source>
        <dbReference type="Proteomes" id="UP000036403"/>
    </source>
</evidence>
<evidence type="ECO:0000256" key="1">
    <source>
        <dbReference type="PROSITE-ProRule" id="PRU00047"/>
    </source>
</evidence>
<evidence type="ECO:0000256" key="2">
    <source>
        <dbReference type="SAM" id="Coils"/>
    </source>
</evidence>
<feature type="compositionally biased region" description="Basic and acidic residues" evidence="3">
    <location>
        <begin position="385"/>
        <end position="414"/>
    </location>
</feature>
<dbReference type="InterPro" id="IPR005135">
    <property type="entry name" value="Endo/exonuclease/phosphatase"/>
</dbReference>
<dbReference type="GO" id="GO:0003676">
    <property type="term" value="F:nucleic acid binding"/>
    <property type="evidence" value="ECO:0007669"/>
    <property type="project" value="InterPro"/>
</dbReference>
<dbReference type="GO" id="GO:0008270">
    <property type="term" value="F:zinc ion binding"/>
    <property type="evidence" value="ECO:0007669"/>
    <property type="project" value="UniProtKB-KW"/>
</dbReference>
<dbReference type="Pfam" id="PF14529">
    <property type="entry name" value="Exo_endo_phos_2"/>
    <property type="match status" value="1"/>
</dbReference>
<keyword evidence="6" id="KW-0548">Nucleotidyltransferase</keyword>
<name>A0A0J7KMU1_LASNI</name>
<dbReference type="GO" id="GO:0003964">
    <property type="term" value="F:RNA-directed DNA polymerase activity"/>
    <property type="evidence" value="ECO:0007669"/>
    <property type="project" value="UniProtKB-KW"/>
</dbReference>
<feature type="compositionally biased region" description="Basic and acidic residues" evidence="3">
    <location>
        <begin position="254"/>
        <end position="267"/>
    </location>
</feature>
<evidence type="ECO:0000259" key="4">
    <source>
        <dbReference type="PROSITE" id="PS50158"/>
    </source>
</evidence>
<dbReference type="PaxDb" id="67767-A0A0J7KMU1"/>
<dbReference type="SUPFAM" id="SSF57756">
    <property type="entry name" value="Retrovirus zinc finger-like domains"/>
    <property type="match status" value="1"/>
</dbReference>
<keyword evidence="7" id="KW-1185">Reference proteome</keyword>
<feature type="domain" description="CCHC-type" evidence="4">
    <location>
        <begin position="596"/>
        <end position="609"/>
    </location>
</feature>
<dbReference type="Proteomes" id="UP000036403">
    <property type="component" value="Unassembled WGS sequence"/>
</dbReference>
<keyword evidence="1" id="KW-0479">Metal-binding</keyword>
<sequence>MSTDSDWNLERGEGINEDSDLEFTGIQQLDDGSARKLRPKKKAPTRKSSSKSFSTRKDSDLEVAPKANISQGSNKGKRKSRARRKSPTSSDDEDEDSNFAPEELRAMGATAAGSLGLECIDEVENERKNSPNINGQVSGRMKKKLKRAKKIINTLVYKAEASGDPALLRLKNRKLTDEFQSLKLNEVVIKRELEDMRSLVDSLRKEISDLKDRVEEVEEDRRKSRESQRIMLWRHKKERGEAVCESPSVLMDDPPAKDVPEKRKVDTPLESSTSRMVRESKPPPSSSIPPLDKDRSVEGRTKEINSQIRTLIRQRAELKRQPTEDSGTGSDKQRANPKPLPQKIPFQRTPKTKLRVVSNVQLAPPRSADKDKRQGDADGNAPRETTTKEWAEVRKKRGDDRTKRDHRGQERDSSKNNAGVIKGNIPKTLKNMARKPPKTSAVMITGNKEEFSYAEALKKARESISLKDLEIDRTKVLRDEAQITRPVVRGEIRLIGLDASTSTTEVKDVVINYGGCLEEDVKVGIIRPMTNGLFTVWVQCPLSAAMKIAGRGKVNIGWTSARVDLLGARPTQCFKCWQFGHLRHTCQSKDDFSGLCFRCGGSGHAARHCNAFPNCKLCTIAGRASNHRLGSNFCPAVGAPANVNKSRPSLDLLIQHAKETDVGVLLVSEPYSVPSSDSWFTSRDGLAAIYSDANFTRKCLLVEQGQNFVAVGCGDYLFISVYISPRLGLRDFNSILDEISLVLSNRMDKLVIGGDFNAKACLWGASHTDGRGRLMSIWAAERDLRVANIGNSPTCIRAHGSSIVDITSGCIHARRQWQRSKRRRRRNQQEIEDLGEAYKLKRKELRTEIAKLKSQAWQELIDSIDNDPWGLPYRLVIKKLKAASPSLTELLDPDVLSDLLDSLFPRNERPDPLTNWEGFEWSDDWSVQQSEIANVISKMTASATKAPGPDGFGLIVWKRTPDKILGWIRLIFNECLKKGVFPVAWKRANLVLIPKASKPGAPEGRLLKFGFVKWRSTCDALLLVKEIALRAVKTNSGFAFAISLDIRNAFNSVPWRTIRGALRHKGFPAYIRRILDSYLCDRSISFVGRDGKRYKRPMEAGVPQNSVLGPFLWNIAFDDILNIEIDDDDDNNESHIICYADDTMIVVTGPDLLHTRMRACLLANRVIDAIQRLGLAVATEKTEAILFCAERTGDIPNQIVVNDVGIELSPSIKYLGVLIDSKWSFSDHFRYVEDKAGRVVRALNRLMPNLKGPDERQRRLYANAIMSVILYGAPVWANELNRSQLLTSLNRLERSVAQRVISGYRTISANAAFLLARMPPLRFLAPARKRVYDQVKTLKIDADYTKGRRNEIKETEQARMYEEWRTYLEKPNRPGEYTKMAIVPWLEAWMERGHGSMAFHLTQLMTGHDCFAKFLHRIGKRVTRDCDFCGKEDDVLHTLRECPAWDEDRLRLTTALGLQREFMLADVVESMISSRNNWKTFSAFAEKVMRAKAEEERCRERAASSSPSPIGDDDPIQVSSVNDEWASEREGPWIAMFGPYLSIGLSMVARFLVVKDHHQVAETLVEQPGTPSISFLNNSCVQNSQDRQDSKE</sequence>
<dbReference type="CDD" id="cd01650">
    <property type="entry name" value="RT_nLTR_like"/>
    <property type="match status" value="1"/>
</dbReference>
<dbReference type="SUPFAM" id="SSF56672">
    <property type="entry name" value="DNA/RNA polymerases"/>
    <property type="match status" value="1"/>
</dbReference>
<feature type="domain" description="Reverse transcriptase" evidence="5">
    <location>
        <begin position="974"/>
        <end position="1219"/>
    </location>
</feature>
<keyword evidence="6" id="KW-0695">RNA-directed DNA polymerase</keyword>
<feature type="compositionally biased region" description="Basic and acidic residues" evidence="3">
    <location>
        <begin position="291"/>
        <end position="303"/>
    </location>
</feature>
<dbReference type="STRING" id="67767.A0A0J7KMU1"/>
<protein>
    <submittedName>
        <fullName evidence="6">Reverse transcriptase</fullName>
    </submittedName>
</protein>
<reference evidence="6 7" key="1">
    <citation type="submission" date="2015-04" db="EMBL/GenBank/DDBJ databases">
        <title>Lasius niger genome sequencing.</title>
        <authorList>
            <person name="Konorov E.A."/>
            <person name="Nikitin M.A."/>
            <person name="Kirill M.V."/>
            <person name="Chang P."/>
        </authorList>
    </citation>
    <scope>NUCLEOTIDE SEQUENCE [LARGE SCALE GENOMIC DNA]</scope>
    <source>
        <tissue evidence="6">Whole</tissue>
    </source>
</reference>
<dbReference type="InterPro" id="IPR001878">
    <property type="entry name" value="Znf_CCHC"/>
</dbReference>
<dbReference type="CDD" id="cd09077">
    <property type="entry name" value="R1-I-EN"/>
    <property type="match status" value="1"/>
</dbReference>
<feature type="compositionally biased region" description="Basic residues" evidence="3">
    <location>
        <begin position="35"/>
        <end position="49"/>
    </location>
</feature>
<dbReference type="SUPFAM" id="SSF56219">
    <property type="entry name" value="DNase I-like"/>
    <property type="match status" value="1"/>
</dbReference>
<dbReference type="OrthoDB" id="6623216at2759"/>
<evidence type="ECO:0000259" key="5">
    <source>
        <dbReference type="PROSITE" id="PS50878"/>
    </source>
</evidence>
<dbReference type="InterPro" id="IPR043502">
    <property type="entry name" value="DNA/RNA_pol_sf"/>
</dbReference>
<dbReference type="PROSITE" id="PS50878">
    <property type="entry name" value="RT_POL"/>
    <property type="match status" value="1"/>
</dbReference>
<dbReference type="Gene3D" id="4.10.60.10">
    <property type="entry name" value="Zinc finger, CCHC-type"/>
    <property type="match status" value="1"/>
</dbReference>
<keyword evidence="1" id="KW-0863">Zinc-finger</keyword>
<feature type="region of interest" description="Disordered" evidence="3">
    <location>
        <begin position="1496"/>
        <end position="1522"/>
    </location>
</feature>
<dbReference type="EMBL" id="LBMM01005216">
    <property type="protein sequence ID" value="KMQ91703.1"/>
    <property type="molecule type" value="Genomic_DNA"/>
</dbReference>